<evidence type="ECO:0000313" key="3">
    <source>
        <dbReference type="Proteomes" id="UP000410492"/>
    </source>
</evidence>
<reference evidence="2 3" key="1">
    <citation type="submission" date="2019-01" db="EMBL/GenBank/DDBJ databases">
        <authorList>
            <person name="Sayadi A."/>
        </authorList>
    </citation>
    <scope>NUCLEOTIDE SEQUENCE [LARGE SCALE GENOMIC DNA]</scope>
</reference>
<protein>
    <submittedName>
        <fullName evidence="2">Uncharacterized protein</fullName>
    </submittedName>
</protein>
<accession>A0A653BPT0</accession>
<dbReference type="AlphaFoldDB" id="A0A653BPT0"/>
<feature type="chain" id="PRO_5025011253" evidence="1">
    <location>
        <begin position="16"/>
        <end position="71"/>
    </location>
</feature>
<keyword evidence="1" id="KW-0732">Signal</keyword>
<organism evidence="2 3">
    <name type="scientific">Callosobruchus maculatus</name>
    <name type="common">Southern cowpea weevil</name>
    <name type="synonym">Pulse bruchid</name>
    <dbReference type="NCBI Taxonomy" id="64391"/>
    <lineage>
        <taxon>Eukaryota</taxon>
        <taxon>Metazoa</taxon>
        <taxon>Ecdysozoa</taxon>
        <taxon>Arthropoda</taxon>
        <taxon>Hexapoda</taxon>
        <taxon>Insecta</taxon>
        <taxon>Pterygota</taxon>
        <taxon>Neoptera</taxon>
        <taxon>Endopterygota</taxon>
        <taxon>Coleoptera</taxon>
        <taxon>Polyphaga</taxon>
        <taxon>Cucujiformia</taxon>
        <taxon>Chrysomeloidea</taxon>
        <taxon>Chrysomelidae</taxon>
        <taxon>Bruchinae</taxon>
        <taxon>Bruchini</taxon>
        <taxon>Callosobruchus</taxon>
    </lineage>
</organism>
<name>A0A653BPT0_CALMS</name>
<proteinExistence type="predicted"/>
<evidence type="ECO:0000256" key="1">
    <source>
        <dbReference type="SAM" id="SignalP"/>
    </source>
</evidence>
<keyword evidence="3" id="KW-1185">Reference proteome</keyword>
<dbReference type="Proteomes" id="UP000410492">
    <property type="component" value="Unassembled WGS sequence"/>
</dbReference>
<sequence length="71" mass="8339">MNILMFLLILKIGSMMDETLWLQKGKRIPHLHLKLYPHVLIKNHSCKIQQQKIANPLQSRFGRVDMTETKA</sequence>
<feature type="signal peptide" evidence="1">
    <location>
        <begin position="1"/>
        <end position="15"/>
    </location>
</feature>
<dbReference type="EMBL" id="CAACVG010003545">
    <property type="protein sequence ID" value="VEN37597.1"/>
    <property type="molecule type" value="Genomic_DNA"/>
</dbReference>
<evidence type="ECO:0000313" key="2">
    <source>
        <dbReference type="EMBL" id="VEN37597.1"/>
    </source>
</evidence>
<gene>
    <name evidence="2" type="ORF">CALMAC_LOCUS2797</name>
</gene>